<evidence type="ECO:0008006" key="4">
    <source>
        <dbReference type="Google" id="ProtNLM"/>
    </source>
</evidence>
<dbReference type="Pfam" id="PF10318">
    <property type="entry name" value="7TM_GPCR_Srh"/>
    <property type="match status" value="1"/>
</dbReference>
<feature type="transmembrane region" description="Helical" evidence="1">
    <location>
        <begin position="19"/>
        <end position="39"/>
    </location>
</feature>
<evidence type="ECO:0000256" key="1">
    <source>
        <dbReference type="SAM" id="Phobius"/>
    </source>
</evidence>
<feature type="transmembrane region" description="Helical" evidence="1">
    <location>
        <begin position="236"/>
        <end position="261"/>
    </location>
</feature>
<dbReference type="AlphaFoldDB" id="A0A8S1GQN4"/>
<dbReference type="InterPro" id="IPR019422">
    <property type="entry name" value="7TM_GPCR_serpentine_rcpt_Srh"/>
</dbReference>
<keyword evidence="1" id="KW-0472">Membrane</keyword>
<comment type="caution">
    <text evidence="2">The sequence shown here is derived from an EMBL/GenBank/DDBJ whole genome shotgun (WGS) entry which is preliminary data.</text>
</comment>
<dbReference type="InterPro" id="IPR053220">
    <property type="entry name" value="Nematode_rcpt-like_serp_H"/>
</dbReference>
<feature type="transmembrane region" description="Helical" evidence="1">
    <location>
        <begin position="134"/>
        <end position="154"/>
    </location>
</feature>
<keyword evidence="1" id="KW-1133">Transmembrane helix</keyword>
<feature type="transmembrane region" description="Helical" evidence="1">
    <location>
        <begin position="60"/>
        <end position="81"/>
    </location>
</feature>
<keyword evidence="3" id="KW-1185">Reference proteome</keyword>
<evidence type="ECO:0000313" key="2">
    <source>
        <dbReference type="EMBL" id="CAD6184943.1"/>
    </source>
</evidence>
<accession>A0A8S1GQN4</accession>
<feature type="transmembrane region" description="Helical" evidence="1">
    <location>
        <begin position="93"/>
        <end position="113"/>
    </location>
</feature>
<organism evidence="2 3">
    <name type="scientific">Caenorhabditis auriculariae</name>
    <dbReference type="NCBI Taxonomy" id="2777116"/>
    <lineage>
        <taxon>Eukaryota</taxon>
        <taxon>Metazoa</taxon>
        <taxon>Ecdysozoa</taxon>
        <taxon>Nematoda</taxon>
        <taxon>Chromadorea</taxon>
        <taxon>Rhabditida</taxon>
        <taxon>Rhabditina</taxon>
        <taxon>Rhabditomorpha</taxon>
        <taxon>Rhabditoidea</taxon>
        <taxon>Rhabditidae</taxon>
        <taxon>Peloderinae</taxon>
        <taxon>Caenorhabditis</taxon>
    </lineage>
</organism>
<name>A0A8S1GQN4_9PELO</name>
<protein>
    <recommendedName>
        <fullName evidence="4">RRM domain-containing protein</fullName>
    </recommendedName>
</protein>
<reference evidence="2" key="1">
    <citation type="submission" date="2020-10" db="EMBL/GenBank/DDBJ databases">
        <authorList>
            <person name="Kikuchi T."/>
        </authorList>
    </citation>
    <scope>NUCLEOTIDE SEQUENCE</scope>
    <source>
        <strain evidence="2">NKZ352</strain>
    </source>
</reference>
<gene>
    <name evidence="2" type="ORF">CAUJ_LOCUS862</name>
</gene>
<feature type="transmembrane region" description="Helical" evidence="1">
    <location>
        <begin position="193"/>
        <end position="216"/>
    </location>
</feature>
<dbReference type="CDD" id="cd00590">
    <property type="entry name" value="RRM_SF"/>
    <property type="match status" value="1"/>
</dbReference>
<dbReference type="PANTHER" id="PTHR22941">
    <property type="entry name" value="SERPENTINE RECEPTOR"/>
    <property type="match status" value="1"/>
</dbReference>
<dbReference type="InterPro" id="IPR035979">
    <property type="entry name" value="RBD_domain_sf"/>
</dbReference>
<dbReference type="EMBL" id="CAJGYM010000001">
    <property type="protein sequence ID" value="CAD6184943.1"/>
    <property type="molecule type" value="Genomic_DNA"/>
</dbReference>
<keyword evidence="1" id="KW-0812">Transmembrane</keyword>
<dbReference type="Proteomes" id="UP000835052">
    <property type="component" value="Unassembled WGS sequence"/>
</dbReference>
<dbReference type="OrthoDB" id="5778082at2759"/>
<dbReference type="SUPFAM" id="SSF54928">
    <property type="entry name" value="RNA-binding domain, RBD"/>
    <property type="match status" value="1"/>
</dbReference>
<dbReference type="PANTHER" id="PTHR22941:SF11">
    <property type="entry name" value="SERPENTINE RECEPTOR, CLASS H"/>
    <property type="match status" value="1"/>
</dbReference>
<dbReference type="GO" id="GO:0003676">
    <property type="term" value="F:nucleic acid binding"/>
    <property type="evidence" value="ECO:0007669"/>
    <property type="project" value="InterPro"/>
</dbReference>
<evidence type="ECO:0000313" key="3">
    <source>
        <dbReference type="Proteomes" id="UP000835052"/>
    </source>
</evidence>
<proteinExistence type="predicted"/>
<sequence length="687" mass="78910">MDFPICEPDSFFNSDTLRISLRLAACITLPINFVAFYCIAYKSPSAMQKTYKWLLINCQFWSLVWDLLASVLITPVFYLPVWGGYSIGLLRTLGVPTSIQTEIAMIAAIYSLFEHRHHCVTRKDSCFYLTNKTRLTIFLILLIFYETSVLSMFLRVPEDQDAAKREAIERLGCIPEAIFTSAAYIFDRTNRTIVTLFLLVAISLLIGSFFCSRIYYSLQKSQSHMSAKTRQQQKQFFYSLFFQILMPILFVAVPLVCVFFFQFFGLPIKGRAHVDWPLPIRSLSRIMDSPTPAAPPRIYSSKATQAKEASLNGWDYWSRVYNDENSRNLPMEQAREMRISDLLSSETLVRAKLVFLNVPGLPTGYKNILLQLIKRELKEDLPIQGIVVQPGKWFINFYRPEDALKVMKAFNGYNYRSHTLVVRYCNVDGTYGDEATLVDMVKSGVGLPARIAQPTQAQQENVISVWNKTEREGLQHFERELTEMLTNSPMVHYQNALTAIRVNLVQKKLPSYFISDAIVQWSTGLLRLFSKDVKMLGNFLCLTSSAAYAQRIRDSAKQGFICTTVKDSWEPYLPLEVRSEVQLRDYVEAFLLHFGPQNIKIDIPFRILLHILPGLWPKTVPELAECLQKISSRFVVINHVLYISTSEKHYEHIIDNLASFQYDSEDSLDSEAEVEYQQVDVTPFALL</sequence>